<evidence type="ECO:0000313" key="3">
    <source>
        <dbReference type="EMBL" id="VDO34283.1"/>
    </source>
</evidence>
<organism evidence="4 5">
    <name type="scientific">Heligmosomoides polygyrus</name>
    <name type="common">Parasitic roundworm</name>
    <dbReference type="NCBI Taxonomy" id="6339"/>
    <lineage>
        <taxon>Eukaryota</taxon>
        <taxon>Metazoa</taxon>
        <taxon>Ecdysozoa</taxon>
        <taxon>Nematoda</taxon>
        <taxon>Chromadorea</taxon>
        <taxon>Rhabditida</taxon>
        <taxon>Rhabditina</taxon>
        <taxon>Rhabditomorpha</taxon>
        <taxon>Strongyloidea</taxon>
        <taxon>Heligmosomidae</taxon>
        <taxon>Heligmosomoides</taxon>
    </lineage>
</organism>
<dbReference type="AlphaFoldDB" id="A0A183FB42"/>
<feature type="domain" description="PITH" evidence="2">
    <location>
        <begin position="5"/>
        <end position="105"/>
    </location>
</feature>
<dbReference type="InterPro" id="IPR008979">
    <property type="entry name" value="Galactose-bd-like_sf"/>
</dbReference>
<dbReference type="PROSITE" id="PS51532">
    <property type="entry name" value="PITH"/>
    <property type="match status" value="1"/>
</dbReference>
<keyword evidence="1" id="KW-1015">Disulfide bond</keyword>
<dbReference type="GO" id="GO:0005737">
    <property type="term" value="C:cytoplasm"/>
    <property type="evidence" value="ECO:0007669"/>
    <property type="project" value="UniProtKB-ARBA"/>
</dbReference>
<evidence type="ECO:0000313" key="5">
    <source>
        <dbReference type="WBParaSite" id="HPBE_0000338401-mRNA-1"/>
    </source>
</evidence>
<protein>
    <submittedName>
        <fullName evidence="5">PITH domain-containing protein</fullName>
    </submittedName>
</protein>
<evidence type="ECO:0000256" key="1">
    <source>
        <dbReference type="ARBA" id="ARBA00023157"/>
    </source>
</evidence>
<reference evidence="5" key="2">
    <citation type="submission" date="2019-09" db="UniProtKB">
        <authorList>
            <consortium name="WormBaseParasite"/>
        </authorList>
    </citation>
    <scope>IDENTIFICATION</scope>
</reference>
<reference evidence="3 4" key="1">
    <citation type="submission" date="2018-11" db="EMBL/GenBank/DDBJ databases">
        <authorList>
            <consortium name="Pathogen Informatics"/>
        </authorList>
    </citation>
    <scope>NUCLEOTIDE SEQUENCE [LARGE SCALE GENOMIC DNA]</scope>
</reference>
<evidence type="ECO:0000259" key="2">
    <source>
        <dbReference type="PROSITE" id="PS51532"/>
    </source>
</evidence>
<dbReference type="Pfam" id="PF06201">
    <property type="entry name" value="PITH"/>
    <property type="match status" value="1"/>
</dbReference>
<dbReference type="Proteomes" id="UP000050761">
    <property type="component" value="Unassembled WGS sequence"/>
</dbReference>
<dbReference type="SUPFAM" id="SSF49785">
    <property type="entry name" value="Galactose-binding domain-like"/>
    <property type="match status" value="1"/>
</dbReference>
<sequence length="105" mass="11471">MAANLSTGDVPGQSDITSLIDKKQTGCLNGDDSTALESLLEGANALTSDCDEQLILSFPFNQLLMKDTYGETPKILRVFSNLLKIPDFDRASSAEALRILWFTEN</sequence>
<evidence type="ECO:0000313" key="4">
    <source>
        <dbReference type="Proteomes" id="UP000050761"/>
    </source>
</evidence>
<accession>A0A183FB42</accession>
<dbReference type="EMBL" id="UZAH01008461">
    <property type="protein sequence ID" value="VDO34283.1"/>
    <property type="molecule type" value="Genomic_DNA"/>
</dbReference>
<dbReference type="Gene3D" id="2.60.120.470">
    <property type="entry name" value="PITH domain"/>
    <property type="match status" value="1"/>
</dbReference>
<dbReference type="WBParaSite" id="HPBE_0000338401-mRNA-1">
    <property type="protein sequence ID" value="HPBE_0000338401-mRNA-1"/>
    <property type="gene ID" value="HPBE_0000338401"/>
</dbReference>
<dbReference type="InterPro" id="IPR037047">
    <property type="entry name" value="PITH_dom_sf"/>
</dbReference>
<dbReference type="PANTHER" id="PTHR46115">
    <property type="entry name" value="THIOREDOXIN-LIKE PROTEIN 1"/>
    <property type="match status" value="1"/>
</dbReference>
<name>A0A183FB42_HELPZ</name>
<dbReference type="InterPro" id="IPR010400">
    <property type="entry name" value="PITH_dom"/>
</dbReference>
<dbReference type="OrthoDB" id="2121326at2759"/>
<accession>A0A3P7VSD8</accession>
<keyword evidence="4" id="KW-1185">Reference proteome</keyword>
<gene>
    <name evidence="3" type="ORF">HPBE_LOCUS3385</name>
</gene>
<proteinExistence type="predicted"/>